<proteinExistence type="predicted"/>
<sequence length="226" mass="24765">MLANWVKFPLTVVRTRCRPPSQGSARPKSDEPSACWPTSELPVSHHQGRNSVIGTQAMIGVVRANWLMASRKWSATPAKERDAGWWGQRARFHPVGQALSTPAVCLGSNKVLPTANWGTRVVRPGLPCNTSPPTQSPSSIWRVAFRNYPGARDGARESSRGTNPGNSGVPRVRDSGDLWSVGFQPTSGSPQVAAWKSFFDWSSIRDYDSQTIFEGRLAFNHILVGL</sequence>
<dbReference type="Proteomes" id="UP000324748">
    <property type="component" value="Unassembled WGS sequence"/>
</dbReference>
<comment type="caution">
    <text evidence="2">The sequence shown here is derived from an EMBL/GenBank/DDBJ whole genome shotgun (WGS) entry which is preliminary data.</text>
</comment>
<evidence type="ECO:0000313" key="3">
    <source>
        <dbReference type="Proteomes" id="UP000324748"/>
    </source>
</evidence>
<accession>A0A5B0QQM6</accession>
<evidence type="ECO:0000256" key="1">
    <source>
        <dbReference type="SAM" id="MobiDB-lite"/>
    </source>
</evidence>
<keyword evidence="3" id="KW-1185">Reference proteome</keyword>
<gene>
    <name evidence="2" type="ORF">PGT21_032932</name>
</gene>
<dbReference type="OrthoDB" id="10359942at2759"/>
<dbReference type="EMBL" id="VSWC01000014">
    <property type="protein sequence ID" value="KAA1115183.1"/>
    <property type="molecule type" value="Genomic_DNA"/>
</dbReference>
<name>A0A5B0QQM6_PUCGR</name>
<feature type="region of interest" description="Disordered" evidence="1">
    <location>
        <begin position="151"/>
        <end position="172"/>
    </location>
</feature>
<protein>
    <submittedName>
        <fullName evidence="2">Uncharacterized protein</fullName>
    </submittedName>
</protein>
<evidence type="ECO:0000313" key="2">
    <source>
        <dbReference type="EMBL" id="KAA1115183.1"/>
    </source>
</evidence>
<dbReference type="AlphaFoldDB" id="A0A5B0QQM6"/>
<reference evidence="2 3" key="1">
    <citation type="submission" date="2019-05" db="EMBL/GenBank/DDBJ databases">
        <title>Emergence of the Ug99 lineage of the wheat stem rust pathogen through somatic hybridization.</title>
        <authorList>
            <person name="Li F."/>
            <person name="Upadhyaya N.M."/>
            <person name="Sperschneider J."/>
            <person name="Matny O."/>
            <person name="Nguyen-Phuc H."/>
            <person name="Mago R."/>
            <person name="Raley C."/>
            <person name="Miller M.E."/>
            <person name="Silverstein K.A.T."/>
            <person name="Henningsen E."/>
            <person name="Hirsch C.D."/>
            <person name="Visser B."/>
            <person name="Pretorius Z.A."/>
            <person name="Steffenson B.J."/>
            <person name="Schwessinger B."/>
            <person name="Dodds P.N."/>
            <person name="Figueroa M."/>
        </authorList>
    </citation>
    <scope>NUCLEOTIDE SEQUENCE [LARGE SCALE GENOMIC DNA]</scope>
    <source>
        <strain evidence="2">21-0</strain>
    </source>
</reference>
<organism evidence="2 3">
    <name type="scientific">Puccinia graminis f. sp. tritici</name>
    <dbReference type="NCBI Taxonomy" id="56615"/>
    <lineage>
        <taxon>Eukaryota</taxon>
        <taxon>Fungi</taxon>
        <taxon>Dikarya</taxon>
        <taxon>Basidiomycota</taxon>
        <taxon>Pucciniomycotina</taxon>
        <taxon>Pucciniomycetes</taxon>
        <taxon>Pucciniales</taxon>
        <taxon>Pucciniaceae</taxon>
        <taxon>Puccinia</taxon>
    </lineage>
</organism>